<dbReference type="Proteomes" id="UP000823388">
    <property type="component" value="Chromosome 4K"/>
</dbReference>
<sequence>MLLIPAAGARAAAAAACPLGLQTLIAADSDAPTPSSSSSSPWGGNVATRTIAASPRAVRCLASGGAGGAGGGCDGREGEDDEGSGCWVSYGWRRRPRRLPPPIPSLRPLAMERTADGRLVISREEAARRVGARKVEDRRLVLELVDGERDGGAARQQGPRRWSHPLDGRQEAEPPAAGEEAAAARAPAAPPVPAEVCFEGAIRAASLRGDADELACALRGNLMSCKQLLHAP</sequence>
<evidence type="ECO:0000313" key="3">
    <source>
        <dbReference type="Proteomes" id="UP000823388"/>
    </source>
</evidence>
<accession>A0A8T0TPN5</accession>
<dbReference type="EMBL" id="CM029043">
    <property type="protein sequence ID" value="KAG2610726.1"/>
    <property type="molecule type" value="Genomic_DNA"/>
</dbReference>
<organism evidence="2 3">
    <name type="scientific">Panicum virgatum</name>
    <name type="common">Blackwell switchgrass</name>
    <dbReference type="NCBI Taxonomy" id="38727"/>
    <lineage>
        <taxon>Eukaryota</taxon>
        <taxon>Viridiplantae</taxon>
        <taxon>Streptophyta</taxon>
        <taxon>Embryophyta</taxon>
        <taxon>Tracheophyta</taxon>
        <taxon>Spermatophyta</taxon>
        <taxon>Magnoliopsida</taxon>
        <taxon>Liliopsida</taxon>
        <taxon>Poales</taxon>
        <taxon>Poaceae</taxon>
        <taxon>PACMAD clade</taxon>
        <taxon>Panicoideae</taxon>
        <taxon>Panicodae</taxon>
        <taxon>Paniceae</taxon>
        <taxon>Panicinae</taxon>
        <taxon>Panicum</taxon>
        <taxon>Panicum sect. Hiantes</taxon>
    </lineage>
</organism>
<dbReference type="OrthoDB" id="684208at2759"/>
<keyword evidence="3" id="KW-1185">Reference proteome</keyword>
<evidence type="ECO:0000256" key="1">
    <source>
        <dbReference type="SAM" id="MobiDB-lite"/>
    </source>
</evidence>
<gene>
    <name evidence="2" type="ORF">PVAP13_4KG214800</name>
</gene>
<feature type="region of interest" description="Disordered" evidence="1">
    <location>
        <begin position="150"/>
        <end position="190"/>
    </location>
</feature>
<dbReference type="AlphaFoldDB" id="A0A8T0TPN5"/>
<proteinExistence type="predicted"/>
<evidence type="ECO:0000313" key="2">
    <source>
        <dbReference type="EMBL" id="KAG2610726.1"/>
    </source>
</evidence>
<feature type="compositionally biased region" description="Low complexity" evidence="1">
    <location>
        <begin position="173"/>
        <end position="187"/>
    </location>
</feature>
<comment type="caution">
    <text evidence="2">The sequence shown here is derived from an EMBL/GenBank/DDBJ whole genome shotgun (WGS) entry which is preliminary data.</text>
</comment>
<name>A0A8T0TPN5_PANVG</name>
<protein>
    <submittedName>
        <fullName evidence="2">Uncharacterized protein</fullName>
    </submittedName>
</protein>
<reference evidence="2" key="1">
    <citation type="submission" date="2020-05" db="EMBL/GenBank/DDBJ databases">
        <title>WGS assembly of Panicum virgatum.</title>
        <authorList>
            <person name="Lovell J.T."/>
            <person name="Jenkins J."/>
            <person name="Shu S."/>
            <person name="Juenger T.E."/>
            <person name="Schmutz J."/>
        </authorList>
    </citation>
    <scope>NUCLEOTIDE SEQUENCE</scope>
    <source>
        <strain evidence="2">AP13</strain>
    </source>
</reference>